<dbReference type="AlphaFoldDB" id="A0A423SF58"/>
<name>A0A423SF58_PENVA</name>
<reference evidence="2 3" key="1">
    <citation type="submission" date="2018-04" db="EMBL/GenBank/DDBJ databases">
        <authorList>
            <person name="Zhang X."/>
            <person name="Yuan J."/>
            <person name="Li F."/>
            <person name="Xiang J."/>
        </authorList>
    </citation>
    <scope>NUCLEOTIDE SEQUENCE [LARGE SCALE GENOMIC DNA]</scope>
    <source>
        <tissue evidence="2">Muscle</tissue>
    </source>
</reference>
<gene>
    <name evidence="2" type="ORF">C7M84_019316</name>
</gene>
<comment type="caution">
    <text evidence="2">The sequence shown here is derived from an EMBL/GenBank/DDBJ whole genome shotgun (WGS) entry which is preliminary data.</text>
</comment>
<accession>A0A423SF58</accession>
<feature type="transmembrane region" description="Helical" evidence="1">
    <location>
        <begin position="61"/>
        <end position="81"/>
    </location>
</feature>
<evidence type="ECO:0000313" key="3">
    <source>
        <dbReference type="Proteomes" id="UP000283509"/>
    </source>
</evidence>
<organism evidence="2 3">
    <name type="scientific">Penaeus vannamei</name>
    <name type="common">Whiteleg shrimp</name>
    <name type="synonym">Litopenaeus vannamei</name>
    <dbReference type="NCBI Taxonomy" id="6689"/>
    <lineage>
        <taxon>Eukaryota</taxon>
        <taxon>Metazoa</taxon>
        <taxon>Ecdysozoa</taxon>
        <taxon>Arthropoda</taxon>
        <taxon>Crustacea</taxon>
        <taxon>Multicrustacea</taxon>
        <taxon>Malacostraca</taxon>
        <taxon>Eumalacostraca</taxon>
        <taxon>Eucarida</taxon>
        <taxon>Decapoda</taxon>
        <taxon>Dendrobranchiata</taxon>
        <taxon>Penaeoidea</taxon>
        <taxon>Penaeidae</taxon>
        <taxon>Penaeus</taxon>
    </lineage>
</organism>
<dbReference type="Proteomes" id="UP000283509">
    <property type="component" value="Unassembled WGS sequence"/>
</dbReference>
<protein>
    <submittedName>
        <fullName evidence="2">Uncharacterized protein</fullName>
    </submittedName>
</protein>
<keyword evidence="3" id="KW-1185">Reference proteome</keyword>
<reference evidence="2 3" key="2">
    <citation type="submission" date="2019-01" db="EMBL/GenBank/DDBJ databases">
        <title>The decoding of complex shrimp genome reveals the adaptation for benthos swimmer, frequently molting mechanism and breeding impact on genome.</title>
        <authorList>
            <person name="Sun Y."/>
            <person name="Gao Y."/>
            <person name="Yu Y."/>
        </authorList>
    </citation>
    <scope>NUCLEOTIDE SEQUENCE [LARGE SCALE GENOMIC DNA]</scope>
    <source>
        <tissue evidence="2">Muscle</tissue>
    </source>
</reference>
<keyword evidence="1" id="KW-0472">Membrane</keyword>
<sequence>MWRDNAQSFAACKYQYITRFLGMTKNRQALPSRFFLSFSVFVSLFVILSLSFYPYSSHSPSTFLLLPSSVSLPLILSFVSVTLTPFSPSLSSITYLSISLFPISFLSQLPTPPLIFPSFPYSFSTLFLPYLSSFSTSLSSFLLILTHILLLPLPLSLPYTLTASSFSSFTTRVVPRPSPESHSDDRWRRARASSSILIHPRSNSIYFQYIGTLSLSPFLSTLSLHSLPSPYPSSLSPHLNPLHPSFRPPPHIHHSISLPLFPPRICSTLFLFSSSPPTPSLYLLPPLLSPSSPRFTHPLYPLLLLPPSLFLLLFFRFSSPPPKKPFTSISRSPISPSPPTTAISLHFSSFPPFPHPSHLPLSLSPSPPTSRSHLSSSLPPFPHQSLYLALLSLFLPSSHRGPSVARKTAAEEN</sequence>
<feature type="transmembrane region" description="Helical" evidence="1">
    <location>
        <begin position="34"/>
        <end position="55"/>
    </location>
</feature>
<keyword evidence="1" id="KW-1133">Transmembrane helix</keyword>
<keyword evidence="1" id="KW-0812">Transmembrane</keyword>
<feature type="transmembrane region" description="Helical" evidence="1">
    <location>
        <begin position="93"/>
        <end position="110"/>
    </location>
</feature>
<evidence type="ECO:0000256" key="1">
    <source>
        <dbReference type="SAM" id="Phobius"/>
    </source>
</evidence>
<proteinExistence type="predicted"/>
<evidence type="ECO:0000313" key="2">
    <source>
        <dbReference type="EMBL" id="ROT62821.1"/>
    </source>
</evidence>
<dbReference type="EMBL" id="QCYY01003542">
    <property type="protein sequence ID" value="ROT62821.1"/>
    <property type="molecule type" value="Genomic_DNA"/>
</dbReference>